<proteinExistence type="predicted"/>
<keyword evidence="1" id="KW-0378">Hydrolase</keyword>
<protein>
    <submittedName>
        <fullName evidence="1">HAD-IA family hydrolase</fullName>
    </submittedName>
</protein>
<evidence type="ECO:0000313" key="1">
    <source>
        <dbReference type="EMBL" id="MBU2951996.1"/>
    </source>
</evidence>
<name>A0ACC5UCD1_9FLAO</name>
<keyword evidence="2" id="KW-1185">Reference proteome</keyword>
<reference evidence="1" key="1">
    <citation type="submission" date="2021-05" db="EMBL/GenBank/DDBJ databases">
        <title>Draft genomes of bacteria isolated from model marine particles.</title>
        <authorList>
            <person name="Datta M.S."/>
            <person name="Schwartzman J.A."/>
            <person name="Enke T.N."/>
            <person name="Saavedra J."/>
            <person name="Cermak N."/>
            <person name="Cordero O.X."/>
        </authorList>
    </citation>
    <scope>NUCLEOTIDE SEQUENCE</scope>
    <source>
        <strain evidence="1">I2M19</strain>
    </source>
</reference>
<evidence type="ECO:0000313" key="2">
    <source>
        <dbReference type="Proteomes" id="UP001647509"/>
    </source>
</evidence>
<gene>
    <name evidence="1" type="ORF">KO493_14945</name>
</gene>
<dbReference type="EMBL" id="JAHKPD010000024">
    <property type="protein sequence ID" value="MBU2951996.1"/>
    <property type="molecule type" value="Genomic_DNA"/>
</dbReference>
<dbReference type="Proteomes" id="UP001647509">
    <property type="component" value="Unassembled WGS sequence"/>
</dbReference>
<comment type="caution">
    <text evidence="1">The sequence shown here is derived from an EMBL/GenBank/DDBJ whole genome shotgun (WGS) entry which is preliminary data.</text>
</comment>
<sequence>MYTSVISYLEKNENISTVFIDYFDTIIHTKVHTDNIIRIWAKIMIRETGLNLSINELFLIRKECSSYLADVLKVDHHKVPYESLVEEVVNRMMCSGYLEPIKVKLFKNNFEPAIIKAEQNVQYLNADVVETLEVLKQRGIKIYLVSDYFASIEVLINLLKHHRIFNYFDEVFTSSSQQLSKRSGDIYPSILKKLSLKGSNVLMIGDNIISDFKNSKSNGLHAILLPHKKYLKKNKINNFGNDNKDYKKLISTYHAKCKDKKAEPLSEYILIYGIFIERLYAKCKRDNIKNLFFLSREGKFLKKLFDRYQEYHALEKSNLINTHYLRISRQASFQFSFKPINEEEFKYLKVKFPNISVEIFLNHFDFPEKNKTKIKALLNCDCEVVIESFFESSMYKELLKNPIFIETYDNYRLTQRKAFQEYIYSFGVDFEKQGLHLVDIGWRGTMQDSIYNFFDESINMTGYYLGFKKGYNVSLNNKNNKLGLVFSIYPVKKYSDFILDVNSQIYEQLLGANHGSAVSYSLIAPNYTNESFEPVEKALYSNYIKKTQNFKFNIFKSLIEDLEKVCYDEQIVNKYLPTLMMKIGFFPNSKELIFMNVLNKSLYNNIGKHNIGVEYSPKDVGSFRGVTKTFLLRPEKTFRYFTKLKLMLYNKNKMFAFLFPMSLIFYYFKINKFLKTYFLNRSFYFKYLKIN</sequence>
<organism evidence="1 2">
    <name type="scientific">Pseudotamlana agarivorans</name>
    <dbReference type="NCBI Taxonomy" id="481183"/>
    <lineage>
        <taxon>Bacteria</taxon>
        <taxon>Pseudomonadati</taxon>
        <taxon>Bacteroidota</taxon>
        <taxon>Flavobacteriia</taxon>
        <taxon>Flavobacteriales</taxon>
        <taxon>Flavobacteriaceae</taxon>
        <taxon>Pseudotamlana</taxon>
    </lineage>
</organism>
<accession>A0ACC5UCD1</accession>